<evidence type="ECO:0000313" key="2">
    <source>
        <dbReference type="EMBL" id="CDS41763.1"/>
    </source>
</evidence>
<dbReference type="Proteomes" id="UP000017246">
    <property type="component" value="Unassembled WGS sequence"/>
</dbReference>
<gene>
    <name evidence="2" type="ORF">EmuJ_000944200</name>
</gene>
<feature type="region of interest" description="Disordered" evidence="1">
    <location>
        <begin position="282"/>
        <end position="325"/>
    </location>
</feature>
<reference evidence="2" key="2">
    <citation type="submission" date="2015-11" db="EMBL/GenBank/DDBJ databases">
        <authorList>
            <person name="Zhang Y."/>
            <person name="Guo Z."/>
        </authorList>
    </citation>
    <scope>NUCLEOTIDE SEQUENCE</scope>
</reference>
<protein>
    <submittedName>
        <fullName evidence="2">Uncharacterized protein</fullName>
    </submittedName>
</protein>
<evidence type="ECO:0000256" key="1">
    <source>
        <dbReference type="SAM" id="MobiDB-lite"/>
    </source>
</evidence>
<proteinExistence type="predicted"/>
<feature type="compositionally biased region" description="Polar residues" evidence="1">
    <location>
        <begin position="378"/>
        <end position="387"/>
    </location>
</feature>
<name>A0A068YHD7_ECHMU</name>
<dbReference type="STRING" id="6211.A0A068YHD7"/>
<sequence>MGGSASKKCTNFRHIFTTNARVASLELYKPHPAVFLPSLHQDVDETTLLDYAGDEENGSSEIELKEEQVMSSDMQDEQVATRIEINDIVEEVKEDNFREECTPIHLNNSLKATEPAHPHPRFTAFEIPVHTGPCAMLTPMIPRNSPCDTVEAESHRPVETASTVTYSHPKTHSLVHSRRYTPLRGQLRKKSTPPPQRKTLCQKYPQTYRKARESVLPLITDSAPSTQTNDSTSSFRPERSCSLRKLNVSSEWRTNRLAGDTWIHYPNRVSTFQATRRLRLPQNPSTRRLKPIDKSTIPTNPAAGDQTLFPSKPHKPPSPMLPPLSRSAVSRFRPVCNRGGGGWGEVGLGAPNSRNGGSSLPPPTSFSSPRVENPNPFNPFTLQTEGYDNNEELLSRDQIIFRNSKITGETSYFKQYSLDEIHGSTKH</sequence>
<dbReference type="OrthoDB" id="6258116at2759"/>
<reference evidence="2" key="1">
    <citation type="journal article" date="2013" name="Nature">
        <title>The genomes of four tapeworm species reveal adaptations to parasitism.</title>
        <authorList>
            <person name="Tsai I.J."/>
            <person name="Zarowiecki M."/>
            <person name="Holroyd N."/>
            <person name="Garciarrubio A."/>
            <person name="Sanchez-Flores A."/>
            <person name="Brooks K.L."/>
            <person name="Tracey A."/>
            <person name="Bobes R.J."/>
            <person name="Fragoso G."/>
            <person name="Sciutto E."/>
            <person name="Aslett M."/>
            <person name="Beasley H."/>
            <person name="Bennett H.M."/>
            <person name="Cai J."/>
            <person name="Camicia F."/>
            <person name="Clark R."/>
            <person name="Cucher M."/>
            <person name="De Silva N."/>
            <person name="Day T.A."/>
            <person name="Deplazes P."/>
            <person name="Estrada K."/>
            <person name="Fernandez C."/>
            <person name="Holland P.W."/>
            <person name="Hou J."/>
            <person name="Hu S."/>
            <person name="Huckvale T."/>
            <person name="Hung S.S."/>
            <person name="Kamenetzky L."/>
            <person name="Keane J.A."/>
            <person name="Kiss F."/>
            <person name="Koziol U."/>
            <person name="Lambert O."/>
            <person name="Liu K."/>
            <person name="Luo X."/>
            <person name="Luo Y."/>
            <person name="Macchiaroli N."/>
            <person name="Nichol S."/>
            <person name="Paps J."/>
            <person name="Parkinson J."/>
            <person name="Pouchkina-Stantcheva N."/>
            <person name="Riddiford N."/>
            <person name="Rosenzvit M."/>
            <person name="Salinas G."/>
            <person name="Wasmuth J.D."/>
            <person name="Zamanian M."/>
            <person name="Zheng Y."/>
            <person name="Cai X."/>
            <person name="Soberon X."/>
            <person name="Olson P.D."/>
            <person name="Laclette J.P."/>
            <person name="Brehm K."/>
            <person name="Berriman M."/>
            <person name="Garciarrubio A."/>
            <person name="Bobes R.J."/>
            <person name="Fragoso G."/>
            <person name="Sanchez-Flores A."/>
            <person name="Estrada K."/>
            <person name="Cevallos M.A."/>
            <person name="Morett E."/>
            <person name="Gonzalez V."/>
            <person name="Portillo T."/>
            <person name="Ochoa-Leyva A."/>
            <person name="Jose M.V."/>
            <person name="Sciutto E."/>
            <person name="Landa A."/>
            <person name="Jimenez L."/>
            <person name="Valdes V."/>
            <person name="Carrero J.C."/>
            <person name="Larralde C."/>
            <person name="Morales-Montor J."/>
            <person name="Limon-Lason J."/>
            <person name="Soberon X."/>
            <person name="Laclette J.P."/>
        </authorList>
    </citation>
    <scope>NUCLEOTIDE SEQUENCE [LARGE SCALE GENOMIC DNA]</scope>
</reference>
<feature type="region of interest" description="Disordered" evidence="1">
    <location>
        <begin position="343"/>
        <end position="388"/>
    </location>
</feature>
<dbReference type="AlphaFoldDB" id="A0A068YHD7"/>
<keyword evidence="3" id="KW-1185">Reference proteome</keyword>
<organism evidence="2 3">
    <name type="scientific">Echinococcus multilocularis</name>
    <name type="common">Fox tapeworm</name>
    <dbReference type="NCBI Taxonomy" id="6211"/>
    <lineage>
        <taxon>Eukaryota</taxon>
        <taxon>Metazoa</taxon>
        <taxon>Spiralia</taxon>
        <taxon>Lophotrochozoa</taxon>
        <taxon>Platyhelminthes</taxon>
        <taxon>Cestoda</taxon>
        <taxon>Eucestoda</taxon>
        <taxon>Cyclophyllidea</taxon>
        <taxon>Taeniidae</taxon>
        <taxon>Echinococcus</taxon>
    </lineage>
</organism>
<evidence type="ECO:0000313" key="3">
    <source>
        <dbReference type="Proteomes" id="UP000017246"/>
    </source>
</evidence>
<dbReference type="EMBL" id="LN902842">
    <property type="protein sequence ID" value="CDS41763.1"/>
    <property type="molecule type" value="Genomic_DNA"/>
</dbReference>
<accession>A0A068YHD7</accession>